<evidence type="ECO:0000256" key="1">
    <source>
        <dbReference type="ARBA" id="ARBA00022737"/>
    </source>
</evidence>
<dbReference type="SUPFAM" id="SSF48403">
    <property type="entry name" value="Ankyrin repeat"/>
    <property type="match status" value="1"/>
</dbReference>
<dbReference type="Pfam" id="PF12796">
    <property type="entry name" value="Ank_2"/>
    <property type="match status" value="2"/>
</dbReference>
<dbReference type="Pfam" id="PF00023">
    <property type="entry name" value="Ank"/>
    <property type="match status" value="1"/>
</dbReference>
<keyword evidence="2 3" id="KW-0040">ANK repeat</keyword>
<dbReference type="InterPro" id="IPR050745">
    <property type="entry name" value="Multifunctional_regulatory"/>
</dbReference>
<feature type="repeat" description="ANK" evidence="3">
    <location>
        <begin position="111"/>
        <end position="143"/>
    </location>
</feature>
<dbReference type="PRINTS" id="PR01415">
    <property type="entry name" value="ANKYRIN"/>
</dbReference>
<dbReference type="SMART" id="SM00248">
    <property type="entry name" value="ANK"/>
    <property type="match status" value="8"/>
</dbReference>
<feature type="repeat" description="ANK" evidence="3">
    <location>
        <begin position="78"/>
        <end position="110"/>
    </location>
</feature>
<dbReference type="PROSITE" id="PS50297">
    <property type="entry name" value="ANK_REP_REGION"/>
    <property type="match status" value="4"/>
</dbReference>
<dbReference type="RefSeq" id="XP_011496074.1">
    <property type="nucleotide sequence ID" value="XM_011497772.1"/>
</dbReference>
<feature type="repeat" description="ANK" evidence="3">
    <location>
        <begin position="244"/>
        <end position="276"/>
    </location>
</feature>
<organism evidence="4 5">
    <name type="scientific">Ceratosolen solmsi marchali</name>
    <dbReference type="NCBI Taxonomy" id="326594"/>
    <lineage>
        <taxon>Eukaryota</taxon>
        <taxon>Metazoa</taxon>
        <taxon>Ecdysozoa</taxon>
        <taxon>Arthropoda</taxon>
        <taxon>Hexapoda</taxon>
        <taxon>Insecta</taxon>
        <taxon>Pterygota</taxon>
        <taxon>Neoptera</taxon>
        <taxon>Endopterygota</taxon>
        <taxon>Hymenoptera</taxon>
        <taxon>Apocrita</taxon>
        <taxon>Proctotrupomorpha</taxon>
        <taxon>Chalcidoidea</taxon>
        <taxon>Agaonidae</taxon>
        <taxon>Agaoninae</taxon>
        <taxon>Ceratosolen</taxon>
    </lineage>
</organism>
<feature type="repeat" description="ANK" evidence="3">
    <location>
        <begin position="45"/>
        <end position="77"/>
    </location>
</feature>
<dbReference type="GeneID" id="105360771"/>
<keyword evidence="4" id="KW-1185">Reference proteome</keyword>
<name>A0AAJ6YDI9_9HYME</name>
<protein>
    <submittedName>
        <fullName evidence="5">Ankyrin repeat, PH and SEC7 domain containing protein secG-like</fullName>
    </submittedName>
</protein>
<evidence type="ECO:0000313" key="4">
    <source>
        <dbReference type="Proteomes" id="UP000695007"/>
    </source>
</evidence>
<sequence>MCRIRCTGHTIYYSGALYEAMKAGHNDTVMSFLQGFEVTEVADYEGVTLLHLAAACGNVPITKYLIKAGYVIDVVDNCGCTPLLFAVRMNRSKVVQLLINSGADVNFQDARGKTPMHRAVRNGDYEHVMLLLSHGADINVKDVEGGTAVRSIILCSKHPEILKLLMANGSNIHDVDKTGKMQCQYIFKYGNEQAVEILLNYGADMSVQDCFGDTPLHYVACNNDRDVIKVIYRCQLSVDERNLAGQTALHKAAEVGNLNCTKLLLEKGADPNGKDLIGRTPLYFAVTNNNRAWLEVRSDLIRYLFQCGARLSEPIANRHIVKFVVEQGIYPITFTVVEHIAKLDSLQISVTDIDRKAIETHSEIKDYYECCVEEIESMKTKTAFGRITYYNLLCDSVEKICAYARNESFTNCYKMVELLKHYPKHSRTLFNKCTMVYERFKFIENAAVFLSTIIPYTDPHHLAIRRIIYYLSADDLRRLAR</sequence>
<reference evidence="5" key="1">
    <citation type="submission" date="2025-08" db="UniProtKB">
        <authorList>
            <consortium name="RefSeq"/>
        </authorList>
    </citation>
    <scope>IDENTIFICATION</scope>
</reference>
<dbReference type="KEGG" id="csol:105360771"/>
<evidence type="ECO:0000313" key="5">
    <source>
        <dbReference type="RefSeq" id="XP_011496074.1"/>
    </source>
</evidence>
<dbReference type="InterPro" id="IPR036770">
    <property type="entry name" value="Ankyrin_rpt-contain_sf"/>
</dbReference>
<evidence type="ECO:0000256" key="3">
    <source>
        <dbReference type="PROSITE-ProRule" id="PRU00023"/>
    </source>
</evidence>
<gene>
    <name evidence="5" type="primary">LOC105360771</name>
</gene>
<dbReference type="AlphaFoldDB" id="A0AAJ6YDI9"/>
<dbReference type="PANTHER" id="PTHR24189">
    <property type="entry name" value="MYOTROPHIN"/>
    <property type="match status" value="1"/>
</dbReference>
<proteinExistence type="predicted"/>
<feature type="repeat" description="ANK" evidence="3">
    <location>
        <begin position="211"/>
        <end position="243"/>
    </location>
</feature>
<dbReference type="PROSITE" id="PS50088">
    <property type="entry name" value="ANK_REPEAT"/>
    <property type="match status" value="5"/>
</dbReference>
<dbReference type="InterPro" id="IPR002110">
    <property type="entry name" value="Ankyrin_rpt"/>
</dbReference>
<evidence type="ECO:0000256" key="2">
    <source>
        <dbReference type="ARBA" id="ARBA00023043"/>
    </source>
</evidence>
<dbReference type="Proteomes" id="UP000695007">
    <property type="component" value="Unplaced"/>
</dbReference>
<dbReference type="Gene3D" id="1.25.40.20">
    <property type="entry name" value="Ankyrin repeat-containing domain"/>
    <property type="match status" value="2"/>
</dbReference>
<accession>A0AAJ6YDI9</accession>
<keyword evidence="1" id="KW-0677">Repeat</keyword>